<proteinExistence type="predicted"/>
<comment type="caution">
    <text evidence="1">The sequence shown here is derived from an EMBL/GenBank/DDBJ whole genome shotgun (WGS) entry which is preliminary data.</text>
</comment>
<gene>
    <name evidence="1" type="ORF">NS226_20225</name>
</gene>
<accession>A0A175R3D6</accession>
<reference evidence="1 2" key="1">
    <citation type="journal article" date="2016" name="Front. Microbiol.">
        <title>Genomic Resource of Rice Seed Associated Bacteria.</title>
        <authorList>
            <person name="Midha S."/>
            <person name="Bansal K."/>
            <person name="Sharma S."/>
            <person name="Kumar N."/>
            <person name="Patil P.P."/>
            <person name="Chaudhry V."/>
            <person name="Patil P.B."/>
        </authorList>
    </citation>
    <scope>NUCLEOTIDE SEQUENCE [LARGE SCALE GENOMIC DNA]</scope>
    <source>
        <strain evidence="1 2">NS226</strain>
    </source>
</reference>
<evidence type="ECO:0000313" key="1">
    <source>
        <dbReference type="EMBL" id="KTQ85276.1"/>
    </source>
</evidence>
<evidence type="ECO:0000313" key="2">
    <source>
        <dbReference type="Proteomes" id="UP000078272"/>
    </source>
</evidence>
<dbReference type="EMBL" id="LDPZ01000062">
    <property type="protein sequence ID" value="KTQ85276.1"/>
    <property type="molecule type" value="Genomic_DNA"/>
</dbReference>
<dbReference type="PATRIC" id="fig|401562.3.peg.4469"/>
<name>A0A175R3D6_9HYPH</name>
<organism evidence="1 2">
    <name type="scientific">Aureimonas ureilytica</name>
    <dbReference type="NCBI Taxonomy" id="401562"/>
    <lineage>
        <taxon>Bacteria</taxon>
        <taxon>Pseudomonadati</taxon>
        <taxon>Pseudomonadota</taxon>
        <taxon>Alphaproteobacteria</taxon>
        <taxon>Hyphomicrobiales</taxon>
        <taxon>Aurantimonadaceae</taxon>
        <taxon>Aureimonas</taxon>
    </lineage>
</organism>
<dbReference type="AlphaFoldDB" id="A0A175R3D6"/>
<dbReference type="Proteomes" id="UP000078272">
    <property type="component" value="Unassembled WGS sequence"/>
</dbReference>
<sequence>MAPWLLVGFDTALGPCRTARTERDIRSESGLLIGLIAGLFGRLEIWTRIAMTNLPSTISLMSP</sequence>
<protein>
    <submittedName>
        <fullName evidence="1">Uncharacterized protein</fullName>
    </submittedName>
</protein>